<dbReference type="GO" id="GO:0016740">
    <property type="term" value="F:transferase activity"/>
    <property type="evidence" value="ECO:0007669"/>
    <property type="project" value="UniProtKB-KW"/>
</dbReference>
<organism evidence="4 5">
    <name type="scientific">Tortispora caseinolytica NRRL Y-17796</name>
    <dbReference type="NCBI Taxonomy" id="767744"/>
    <lineage>
        <taxon>Eukaryota</taxon>
        <taxon>Fungi</taxon>
        <taxon>Dikarya</taxon>
        <taxon>Ascomycota</taxon>
        <taxon>Saccharomycotina</taxon>
        <taxon>Trigonopsidomycetes</taxon>
        <taxon>Trigonopsidales</taxon>
        <taxon>Trigonopsidaceae</taxon>
        <taxon>Tortispora</taxon>
    </lineage>
</organism>
<evidence type="ECO:0000313" key="5">
    <source>
        <dbReference type="Proteomes" id="UP000095023"/>
    </source>
</evidence>
<gene>
    <name evidence="4" type="ORF">CANCADRAFT_57719</name>
</gene>
<dbReference type="PANTHER" id="PTHR12203:SF35">
    <property type="entry name" value="PROTEIN O-GLUCOSYLTRANSFERASE 1"/>
    <property type="match status" value="1"/>
</dbReference>
<sequence>MWDVSRIIRKLRTDRKRQLYLGLGVVVVCLVLLKSSAYASISPKLEDTRAQPAFNANTAEEFDKHIAQIIGGDVSLPDPVEQLYLDAYLHQQPQYRRYTLRDYVRKYQQEHKRAPPPGFDVWFEYALSHGCVDFDHFDRIYEDLKPFWGMPAAKIRAGINGLKDLPDFHLITIRDGEATSTSEGYRITDVKRIINDLAPHLPNMDIIINSRDEPRIMVPYKLRRKLENIADEQALSASHKVTLNTYSHSIVASDFPEKEEYTILDLTSLDTFSHAHISCPGDSFLKQWLDEDIDPSKIEALYKENGLVKNMTIANDLCTVGPLLRDKHGFLSSPSYFQKIEKLAPAFSTSKTSLNNDILLPGDKYRLGQGSYGYNEKHDLDWNHKMDEIVWRGVLTGGFLQKSNFRTLHRLRMIDTFNATYTDRIPDTVFCERTNAAGNKVYEECEVDLTEYLKEHSNIGLTSIHLPGGEMLEPYYDVLEGIPSEDQFKRKYLIDVDGHAHSARFKSFLESKSLPFKATIFREWHDSRLIPWLHYVPLDVGIADAKKLVTYFSGLEGVIEPHQGLAERIALNGRKHAEMVLRNEDIDVYILLLLLEFARLLDDNRDQIGFTMDN</sequence>
<accession>A0A1E4T9W2</accession>
<proteinExistence type="inferred from homology"/>
<dbReference type="InterPro" id="IPR006598">
    <property type="entry name" value="CAP10"/>
</dbReference>
<reference evidence="5" key="1">
    <citation type="submission" date="2016-02" db="EMBL/GenBank/DDBJ databases">
        <title>Comparative genomics of biotechnologically important yeasts.</title>
        <authorList>
            <consortium name="DOE Joint Genome Institute"/>
            <person name="Riley R."/>
            <person name="Haridas S."/>
            <person name="Wolfe K.H."/>
            <person name="Lopes M.R."/>
            <person name="Hittinger C.T."/>
            <person name="Goker M."/>
            <person name="Salamov A."/>
            <person name="Wisecaver J."/>
            <person name="Long T.M."/>
            <person name="Aerts A.L."/>
            <person name="Barry K."/>
            <person name="Choi C."/>
            <person name="Clum A."/>
            <person name="Coughlan A.Y."/>
            <person name="Deshpande S."/>
            <person name="Douglass A.P."/>
            <person name="Hanson S.J."/>
            <person name="Klenk H.-P."/>
            <person name="Labutti K."/>
            <person name="Lapidus A."/>
            <person name="Lindquist E."/>
            <person name="Lipzen A."/>
            <person name="Meier-Kolthoff J.P."/>
            <person name="Ohm R.A."/>
            <person name="Otillar R.P."/>
            <person name="Pangilinan J."/>
            <person name="Peng Y."/>
            <person name="Rokas A."/>
            <person name="Rosa C.A."/>
            <person name="Scheuner C."/>
            <person name="Sibirny A.A."/>
            <person name="Slot J.C."/>
            <person name="Stielow J.B."/>
            <person name="Sun H."/>
            <person name="Kurtzman C.P."/>
            <person name="Blackwell M."/>
            <person name="Jeffries T.W."/>
            <person name="Grigoriev I.V."/>
        </authorList>
    </citation>
    <scope>NUCLEOTIDE SEQUENCE [LARGE SCALE GENOMIC DNA]</scope>
    <source>
        <strain evidence="5">NRRL Y-17796</strain>
    </source>
</reference>
<evidence type="ECO:0000256" key="2">
    <source>
        <dbReference type="ARBA" id="ARBA00022679"/>
    </source>
</evidence>
<feature type="domain" description="Glycosyl transferase CAP10" evidence="3">
    <location>
        <begin position="322"/>
        <end position="604"/>
    </location>
</feature>
<dbReference type="InterPro" id="IPR051091">
    <property type="entry name" value="O-Glucosyltr/Glycosyltrsf_90"/>
</dbReference>
<dbReference type="Proteomes" id="UP000095023">
    <property type="component" value="Unassembled WGS sequence"/>
</dbReference>
<comment type="similarity">
    <text evidence="1">Belongs to the glycosyltransferase 90 family.</text>
</comment>
<dbReference type="PANTHER" id="PTHR12203">
    <property type="entry name" value="KDEL LYS-ASP-GLU-LEU CONTAINING - RELATED"/>
    <property type="match status" value="1"/>
</dbReference>
<evidence type="ECO:0000313" key="4">
    <source>
        <dbReference type="EMBL" id="ODV88546.1"/>
    </source>
</evidence>
<dbReference type="SMART" id="SM00672">
    <property type="entry name" value="CAP10"/>
    <property type="match status" value="1"/>
</dbReference>
<name>A0A1E4T9W2_9ASCO</name>
<dbReference type="EMBL" id="KV453843">
    <property type="protein sequence ID" value="ODV88546.1"/>
    <property type="molecule type" value="Genomic_DNA"/>
</dbReference>
<dbReference type="Pfam" id="PF05686">
    <property type="entry name" value="Glyco_transf_90"/>
    <property type="match status" value="1"/>
</dbReference>
<keyword evidence="5" id="KW-1185">Reference proteome</keyword>
<evidence type="ECO:0000259" key="3">
    <source>
        <dbReference type="SMART" id="SM00672"/>
    </source>
</evidence>
<protein>
    <submittedName>
        <fullName evidence="4">Glycosyltransferase family 90 protein</fullName>
    </submittedName>
</protein>
<evidence type="ECO:0000256" key="1">
    <source>
        <dbReference type="ARBA" id="ARBA00010118"/>
    </source>
</evidence>
<keyword evidence="2 4" id="KW-0808">Transferase</keyword>
<dbReference type="AlphaFoldDB" id="A0A1E4T9W2"/>
<dbReference type="OrthoDB" id="541052at2759"/>